<keyword evidence="1" id="KW-0732">Signal</keyword>
<dbReference type="STRING" id="47855.GA0070606_6437"/>
<evidence type="ECO:0000256" key="1">
    <source>
        <dbReference type="SAM" id="SignalP"/>
    </source>
</evidence>
<feature type="chain" id="PRO_5039363861" description="Outer membrane protein assembly factor BamB, contains PQQ-like beta-propeller repeat" evidence="1">
    <location>
        <begin position="23"/>
        <end position="678"/>
    </location>
</feature>
<proteinExistence type="predicted"/>
<dbReference type="InterPro" id="IPR015943">
    <property type="entry name" value="WD40/YVTN_repeat-like_dom_sf"/>
</dbReference>
<dbReference type="PROSITE" id="PS51318">
    <property type="entry name" value="TAT"/>
    <property type="match status" value="1"/>
</dbReference>
<keyword evidence="3" id="KW-1185">Reference proteome</keyword>
<reference evidence="3" key="1">
    <citation type="submission" date="2016-06" db="EMBL/GenBank/DDBJ databases">
        <authorList>
            <person name="Varghese N."/>
            <person name="Submissions Spin"/>
        </authorList>
    </citation>
    <scope>NUCLEOTIDE SEQUENCE [LARGE SCALE GENOMIC DNA]</scope>
    <source>
        <strain evidence="3">DSM 43903</strain>
    </source>
</reference>
<evidence type="ECO:0008006" key="4">
    <source>
        <dbReference type="Google" id="ProtNLM"/>
    </source>
</evidence>
<name>A0A1C6W4E1_9ACTN</name>
<dbReference type="SUPFAM" id="SSF63829">
    <property type="entry name" value="Calcium-dependent phosphotriesterase"/>
    <property type="match status" value="1"/>
</dbReference>
<dbReference type="RefSeq" id="WP_141721909.1">
    <property type="nucleotide sequence ID" value="NZ_FMHZ01000002.1"/>
</dbReference>
<gene>
    <name evidence="2" type="ORF">GA0070606_6437</name>
</gene>
<dbReference type="SUPFAM" id="SSF101898">
    <property type="entry name" value="NHL repeat"/>
    <property type="match status" value="1"/>
</dbReference>
<sequence>MTNRRMLIRYAAALAVAPAVPAAWPAPPASAEPAAGVTVDPFGIPLRDVLLIGGTVAPGPDGTPVLWSAVSGEPARLAAIDPATGRTVSDQELTGAPGSYAVAAAPDGTVYVGAYSTGHLYRRRPGPDSPVENLGRPLPSETYIWRIAVDDAGVVYGGTFPGARVFAHDPATGATRDYGQVLPGAQYVRSLAVTADKIYAGTQPDAHVLEIDKVTGERRELPLPDGLGAGTGQTVYDLNAHDGRVYARFGSAINGRLGVYDTVGRRWTDLIDDVAGLDVSAPGPGGLVYLTRAGRLTGYHPGTGRFRDTPLVFPGRVVNNRGIGWVTLADRDWPGRTLVGLLWRGDMFRWNPVTGRADVVPTDVPGEPIPMAALHVGPSGAVWVGGYLNGGLARVDPDTGASTFQRFAQVESVLETGGQVWLGAYPDSRLYRYDPARPWSSPEYSPGLPGSADNPAKVLDLKAADQVRARALTDAGDRVAYGTMPNTTLGGALAIVDKATGAARVHRPVVTDQSIVSLAHVNGLIVGGTSIDGGYSVPRPTQTEARLFGWDVATDSEAFQLVPVPGARAIPALAVDRSGLLWGLAGGQLFAVDLAARAVVRRVTLAPGVADSRGRLGYDASRHRLYALVGGRLLAQVDPATGAARQLLDQPAEFLAVHPDGRLFLGSGEHLHRVTVTG</sequence>
<dbReference type="Proteomes" id="UP000199001">
    <property type="component" value="Unassembled WGS sequence"/>
</dbReference>
<evidence type="ECO:0000313" key="2">
    <source>
        <dbReference type="EMBL" id="SCL73070.1"/>
    </source>
</evidence>
<dbReference type="SUPFAM" id="SSF50998">
    <property type="entry name" value="Quinoprotein alcohol dehydrogenase-like"/>
    <property type="match status" value="1"/>
</dbReference>
<dbReference type="Gene3D" id="2.130.10.10">
    <property type="entry name" value="YVTN repeat-like/Quinoprotein amine dehydrogenase"/>
    <property type="match status" value="2"/>
</dbReference>
<dbReference type="InterPro" id="IPR011047">
    <property type="entry name" value="Quinoprotein_ADH-like_sf"/>
</dbReference>
<dbReference type="AlphaFoldDB" id="A0A1C6W4E1"/>
<feature type="signal peptide" evidence="1">
    <location>
        <begin position="1"/>
        <end position="22"/>
    </location>
</feature>
<accession>A0A1C6W4E1</accession>
<dbReference type="OrthoDB" id="57332at2"/>
<organism evidence="2 3">
    <name type="scientific">Micromonospora citrea</name>
    <dbReference type="NCBI Taxonomy" id="47855"/>
    <lineage>
        <taxon>Bacteria</taxon>
        <taxon>Bacillati</taxon>
        <taxon>Actinomycetota</taxon>
        <taxon>Actinomycetes</taxon>
        <taxon>Micromonosporales</taxon>
        <taxon>Micromonosporaceae</taxon>
        <taxon>Micromonospora</taxon>
    </lineage>
</organism>
<dbReference type="InterPro" id="IPR006311">
    <property type="entry name" value="TAT_signal"/>
</dbReference>
<evidence type="ECO:0000313" key="3">
    <source>
        <dbReference type="Proteomes" id="UP000199001"/>
    </source>
</evidence>
<protein>
    <recommendedName>
        <fullName evidence="4">Outer membrane protein assembly factor BamB, contains PQQ-like beta-propeller repeat</fullName>
    </recommendedName>
</protein>
<dbReference type="EMBL" id="FMHZ01000002">
    <property type="protein sequence ID" value="SCL73070.1"/>
    <property type="molecule type" value="Genomic_DNA"/>
</dbReference>